<dbReference type="InterPro" id="IPR018062">
    <property type="entry name" value="HTH_AraC-typ_CS"/>
</dbReference>
<dbReference type="PANTHER" id="PTHR46796">
    <property type="entry name" value="HTH-TYPE TRANSCRIPTIONAL ACTIVATOR RHAS-RELATED"/>
    <property type="match status" value="1"/>
</dbReference>
<evidence type="ECO:0000259" key="4">
    <source>
        <dbReference type="PROSITE" id="PS01124"/>
    </source>
</evidence>
<organism evidence="5 6">
    <name type="scientific">Asaia krungthepensis NRIC 0535</name>
    <dbReference type="NCBI Taxonomy" id="1307925"/>
    <lineage>
        <taxon>Bacteria</taxon>
        <taxon>Pseudomonadati</taxon>
        <taxon>Pseudomonadota</taxon>
        <taxon>Alphaproteobacteria</taxon>
        <taxon>Acetobacterales</taxon>
        <taxon>Acetobacteraceae</taxon>
        <taxon>Asaia</taxon>
    </lineage>
</organism>
<dbReference type="InterPro" id="IPR050204">
    <property type="entry name" value="AraC_XylS_family_regulators"/>
</dbReference>
<feature type="domain" description="HTH araC/xylS-type" evidence="4">
    <location>
        <begin position="214"/>
        <end position="315"/>
    </location>
</feature>
<sequence>MPLVMQSYDTLGLSPRAGLEFWQDVVCRSFVPLECRAQGAGFHGAVRRLEMEAFSLTTVCSGAQSVARTRRLISAAGESHYLVSLGVTGRGQVIQDGREAIVTPGSFALYHTDRPYTLRFNEDFEQIILMMPTEALDARFGHAPGLTATVMDGANPLCGLAASFFHGLTGISRSLPDLLVPRLTAQAAELVASMLIASGYRSGAPTSHRLTMGLQIRNAIETKLRDPSLGRKALAEQFRISTRYLDDLFADQGMGVSEYIMKRRLEWAREALADPCRDRYQIGEIAAMSGFVSQAHFSRVFAAAHGCAPRAFRLASRETRETKGLSDG</sequence>
<reference evidence="5" key="1">
    <citation type="submission" date="2013-04" db="EMBL/GenBank/DDBJ databases">
        <title>The genome sequencing project of 58 acetic acid bacteria.</title>
        <authorList>
            <person name="Okamoto-Kainuma A."/>
            <person name="Ishikawa M."/>
            <person name="Umino S."/>
            <person name="Koizumi Y."/>
            <person name="Shiwa Y."/>
            <person name="Yoshikawa H."/>
            <person name="Matsutani M."/>
            <person name="Matsushita K."/>
        </authorList>
    </citation>
    <scope>NUCLEOTIDE SEQUENCE</scope>
    <source>
        <strain evidence="5">NRIC 0535</strain>
    </source>
</reference>
<comment type="caution">
    <text evidence="5">The sequence shown here is derived from an EMBL/GenBank/DDBJ whole genome shotgun (WGS) entry which is preliminary data.</text>
</comment>
<dbReference type="PROSITE" id="PS01124">
    <property type="entry name" value="HTH_ARAC_FAMILY_2"/>
    <property type="match status" value="1"/>
</dbReference>
<dbReference type="InterPro" id="IPR018060">
    <property type="entry name" value="HTH_AraC"/>
</dbReference>
<dbReference type="EMBL" id="BAPV01000001">
    <property type="protein sequence ID" value="GBQ82970.1"/>
    <property type="molecule type" value="Genomic_DNA"/>
</dbReference>
<keyword evidence="3" id="KW-0804">Transcription</keyword>
<dbReference type="PANTHER" id="PTHR46796:SF6">
    <property type="entry name" value="ARAC SUBFAMILY"/>
    <property type="match status" value="1"/>
</dbReference>
<dbReference type="Gene3D" id="1.10.10.60">
    <property type="entry name" value="Homeodomain-like"/>
    <property type="match status" value="1"/>
</dbReference>
<dbReference type="SMART" id="SM00342">
    <property type="entry name" value="HTH_ARAC"/>
    <property type="match status" value="1"/>
</dbReference>
<dbReference type="Pfam" id="PF12833">
    <property type="entry name" value="HTH_18"/>
    <property type="match status" value="1"/>
</dbReference>
<protein>
    <submittedName>
        <fullName evidence="5">AraC family transcriptional regulator</fullName>
    </submittedName>
</protein>
<evidence type="ECO:0000313" key="6">
    <source>
        <dbReference type="Proteomes" id="UP001062776"/>
    </source>
</evidence>
<evidence type="ECO:0000256" key="3">
    <source>
        <dbReference type="ARBA" id="ARBA00023163"/>
    </source>
</evidence>
<keyword evidence="6" id="KW-1185">Reference proteome</keyword>
<dbReference type="InterPro" id="IPR035418">
    <property type="entry name" value="AraC-bd_2"/>
</dbReference>
<proteinExistence type="predicted"/>
<dbReference type="SUPFAM" id="SSF46689">
    <property type="entry name" value="Homeodomain-like"/>
    <property type="match status" value="1"/>
</dbReference>
<dbReference type="Proteomes" id="UP001062776">
    <property type="component" value="Unassembled WGS sequence"/>
</dbReference>
<dbReference type="Pfam" id="PF14525">
    <property type="entry name" value="AraC_binding_2"/>
    <property type="match status" value="1"/>
</dbReference>
<evidence type="ECO:0000313" key="5">
    <source>
        <dbReference type="EMBL" id="GBQ82970.1"/>
    </source>
</evidence>
<keyword evidence="2" id="KW-0238">DNA-binding</keyword>
<accession>A0ABQ0PW04</accession>
<evidence type="ECO:0000256" key="2">
    <source>
        <dbReference type="ARBA" id="ARBA00023125"/>
    </source>
</evidence>
<gene>
    <name evidence="5" type="ORF">AA0535_0126</name>
</gene>
<dbReference type="PROSITE" id="PS00041">
    <property type="entry name" value="HTH_ARAC_FAMILY_1"/>
    <property type="match status" value="1"/>
</dbReference>
<name>A0ABQ0PW04_9PROT</name>
<keyword evidence="1" id="KW-0805">Transcription regulation</keyword>
<dbReference type="RefSeq" id="WP_264813939.1">
    <property type="nucleotide sequence ID" value="NZ_BAPV01000001.1"/>
</dbReference>
<evidence type="ECO:0000256" key="1">
    <source>
        <dbReference type="ARBA" id="ARBA00023015"/>
    </source>
</evidence>
<dbReference type="InterPro" id="IPR009057">
    <property type="entry name" value="Homeodomain-like_sf"/>
</dbReference>